<comment type="caution">
    <text evidence="1">The sequence shown here is derived from an EMBL/GenBank/DDBJ whole genome shotgun (WGS) entry which is preliminary data.</text>
</comment>
<gene>
    <name evidence="1" type="ORF">DF3PA_260018</name>
</gene>
<accession>A0A564WDV5</accession>
<dbReference type="Proteomes" id="UP000326641">
    <property type="component" value="Unassembled WGS sequence"/>
</dbReference>
<organism evidence="1 2">
    <name type="scientific">Candidatus Defluviicoccus seviourii</name>
    <dbReference type="NCBI Taxonomy" id="2565273"/>
    <lineage>
        <taxon>Bacteria</taxon>
        <taxon>Pseudomonadati</taxon>
        <taxon>Pseudomonadota</taxon>
        <taxon>Alphaproteobacteria</taxon>
        <taxon>Rhodospirillales</taxon>
        <taxon>Rhodospirillaceae</taxon>
        <taxon>Defluviicoccus</taxon>
    </lineage>
</organism>
<name>A0A564WDV5_9PROT</name>
<dbReference type="EMBL" id="UXAT02000019">
    <property type="protein sequence ID" value="VUX46652.1"/>
    <property type="molecule type" value="Genomic_DNA"/>
</dbReference>
<sequence length="64" mass="7765">MTYYAWFSVPCLQRNHAKNTLNSSKQRYEYKEGQFYDQIKLWCVDQESLVFVEVSLGPFRYCRV</sequence>
<protein>
    <submittedName>
        <fullName evidence="1">Uncharacterized protein</fullName>
    </submittedName>
</protein>
<reference evidence="1" key="1">
    <citation type="submission" date="2018-11" db="EMBL/GenBank/DDBJ databases">
        <authorList>
            <person name="Onetto C."/>
        </authorList>
    </citation>
    <scope>NUCLEOTIDE SEQUENCE [LARGE SCALE GENOMIC DNA]</scope>
</reference>
<proteinExistence type="predicted"/>
<evidence type="ECO:0000313" key="2">
    <source>
        <dbReference type="Proteomes" id="UP000326641"/>
    </source>
</evidence>
<keyword evidence="2" id="KW-1185">Reference proteome</keyword>
<evidence type="ECO:0000313" key="1">
    <source>
        <dbReference type="EMBL" id="VUX46652.1"/>
    </source>
</evidence>
<dbReference type="AlphaFoldDB" id="A0A564WDV5"/>